<evidence type="ECO:0000313" key="3">
    <source>
        <dbReference type="Proteomes" id="UP000317316"/>
    </source>
</evidence>
<comment type="caution">
    <text evidence="2">The sequence shown here is derived from an EMBL/GenBank/DDBJ whole genome shotgun (WGS) entry which is preliminary data.</text>
</comment>
<dbReference type="OrthoDB" id="72213at2"/>
<protein>
    <recommendedName>
        <fullName evidence="1">DUF3885 domain-containing protein</fullName>
    </recommendedName>
</protein>
<feature type="domain" description="DUF3885" evidence="1">
    <location>
        <begin position="10"/>
        <end position="63"/>
    </location>
</feature>
<keyword evidence="3" id="KW-1185">Reference proteome</keyword>
<accession>A0A544SRH5</accession>
<evidence type="ECO:0000259" key="1">
    <source>
        <dbReference type="Pfam" id="PF13021"/>
    </source>
</evidence>
<dbReference type="EMBL" id="VDGH01000020">
    <property type="protein sequence ID" value="TQR07804.1"/>
    <property type="molecule type" value="Genomic_DNA"/>
</dbReference>
<organism evidence="2 3">
    <name type="scientific">Psychrobacillus lasiicapitis</name>
    <dbReference type="NCBI Taxonomy" id="1636719"/>
    <lineage>
        <taxon>Bacteria</taxon>
        <taxon>Bacillati</taxon>
        <taxon>Bacillota</taxon>
        <taxon>Bacilli</taxon>
        <taxon>Bacillales</taxon>
        <taxon>Bacillaceae</taxon>
        <taxon>Psychrobacillus</taxon>
    </lineage>
</organism>
<evidence type="ECO:0000313" key="2">
    <source>
        <dbReference type="EMBL" id="TQR07804.1"/>
    </source>
</evidence>
<dbReference type="Pfam" id="PF13021">
    <property type="entry name" value="DUF3885"/>
    <property type="match status" value="1"/>
</dbReference>
<dbReference type="Proteomes" id="UP000317316">
    <property type="component" value="Unassembled WGS sequence"/>
</dbReference>
<dbReference type="AlphaFoldDB" id="A0A544SRH5"/>
<dbReference type="InterPro" id="IPR024976">
    <property type="entry name" value="DUF3885"/>
</dbReference>
<proteinExistence type="predicted"/>
<name>A0A544SRH5_9BACI</name>
<sequence>MKLLEQLKKNSNFWIRFELGIIHLKGKEYFDEMQYRAMTILNSIFDENDDILFVVCISKSIDCNEIDRPHIKRFKRKTKRCIS</sequence>
<gene>
    <name evidence="2" type="ORF">FG382_22070</name>
</gene>
<reference evidence="2 3" key="1">
    <citation type="submission" date="2019-05" db="EMBL/GenBank/DDBJ databases">
        <title>Psychrobacillus vulpis sp. nov., a new species isolated from feces of a red fox that inhabits in The Tablas de Daimiel Natural Park, Albacete, Spain.</title>
        <authorList>
            <person name="Rodriguez M."/>
            <person name="Reina J.C."/>
            <person name="Bejar V."/>
            <person name="Llamas I."/>
        </authorList>
    </citation>
    <scope>NUCLEOTIDE SEQUENCE [LARGE SCALE GENOMIC DNA]</scope>
    <source>
        <strain evidence="2 3">NEAU-3TGS17</strain>
    </source>
</reference>